<evidence type="ECO:0000313" key="2">
    <source>
        <dbReference type="Proteomes" id="UP000037507"/>
    </source>
</evidence>
<proteinExistence type="predicted"/>
<evidence type="ECO:0000313" key="1">
    <source>
        <dbReference type="EMBL" id="PVE41342.1"/>
    </source>
</evidence>
<dbReference type="Proteomes" id="UP000037507">
    <property type="component" value="Unassembled WGS sequence"/>
</dbReference>
<dbReference type="STRING" id="1293045.H663_11905"/>
<dbReference type="EMBL" id="LFYT02000032">
    <property type="protein sequence ID" value="PVE41342.1"/>
    <property type="molecule type" value="Genomic_DNA"/>
</dbReference>
<reference evidence="1" key="1">
    <citation type="submission" date="2017-04" db="EMBL/GenBank/DDBJ databases">
        <title>Unexpected and diverse lifestyles within the genus Limnohabitans.</title>
        <authorList>
            <person name="Kasalicky V."/>
            <person name="Mehrshad M."/>
            <person name="Andrei S.-A."/>
            <person name="Salcher M."/>
            <person name="Kratochvilova H."/>
            <person name="Simek K."/>
            <person name="Ghai R."/>
        </authorList>
    </citation>
    <scope>NUCLEOTIDE SEQUENCE [LARGE SCALE GENOMIC DNA]</scope>
    <source>
        <strain evidence="1">II-D5</strain>
    </source>
</reference>
<sequence>MKPQLPIEQARNSDLRGSAAALLRAAQRAREVAMRTQTALVVRRNGVLVHDRISEIAGTPVTQGKA</sequence>
<protein>
    <submittedName>
        <fullName evidence="1">Uncharacterized protein</fullName>
    </submittedName>
</protein>
<accession>A0A2T7U9R0</accession>
<comment type="caution">
    <text evidence="1">The sequence shown here is derived from an EMBL/GenBank/DDBJ whole genome shotgun (WGS) entry which is preliminary data.</text>
</comment>
<gene>
    <name evidence="1" type="ORF">H663_017845</name>
</gene>
<name>A0A2T7U9R0_9BURK</name>
<keyword evidence="2" id="KW-1185">Reference proteome</keyword>
<organism evidence="1 2">
    <name type="scientific">Limnohabitans planktonicus II-D5</name>
    <dbReference type="NCBI Taxonomy" id="1293045"/>
    <lineage>
        <taxon>Bacteria</taxon>
        <taxon>Pseudomonadati</taxon>
        <taxon>Pseudomonadota</taxon>
        <taxon>Betaproteobacteria</taxon>
        <taxon>Burkholderiales</taxon>
        <taxon>Comamonadaceae</taxon>
        <taxon>Limnohabitans</taxon>
    </lineage>
</organism>
<dbReference type="RefSeq" id="WP_053173267.1">
    <property type="nucleotide sequence ID" value="NZ_LFYT02000032.1"/>
</dbReference>
<dbReference type="AlphaFoldDB" id="A0A2T7U9R0"/>